<dbReference type="SUPFAM" id="SSF103481">
    <property type="entry name" value="Multidrug resistance efflux transporter EmrE"/>
    <property type="match status" value="2"/>
</dbReference>
<feature type="transmembrane region" description="Helical" evidence="6">
    <location>
        <begin position="43"/>
        <end position="60"/>
    </location>
</feature>
<feature type="transmembrane region" description="Helical" evidence="6">
    <location>
        <begin position="188"/>
        <end position="212"/>
    </location>
</feature>
<feature type="transmembrane region" description="Helical" evidence="6">
    <location>
        <begin position="157"/>
        <end position="176"/>
    </location>
</feature>
<proteinExistence type="predicted"/>
<accession>A0A5C8NVT3</accession>
<evidence type="ECO:0000256" key="2">
    <source>
        <dbReference type="ARBA" id="ARBA00022692"/>
    </source>
</evidence>
<evidence type="ECO:0000259" key="7">
    <source>
        <dbReference type="Pfam" id="PF00892"/>
    </source>
</evidence>
<keyword evidence="3 6" id="KW-1133">Transmembrane helix</keyword>
<dbReference type="InterPro" id="IPR037185">
    <property type="entry name" value="EmrE-like"/>
</dbReference>
<keyword evidence="2 6" id="KW-0812">Transmembrane</keyword>
<evidence type="ECO:0000256" key="6">
    <source>
        <dbReference type="SAM" id="Phobius"/>
    </source>
</evidence>
<dbReference type="OrthoDB" id="8584557at2"/>
<feature type="transmembrane region" description="Helical" evidence="6">
    <location>
        <begin position="128"/>
        <end position="150"/>
    </location>
</feature>
<evidence type="ECO:0000256" key="1">
    <source>
        <dbReference type="ARBA" id="ARBA00004141"/>
    </source>
</evidence>
<sequence length="335" mass="34080">MKSKSPGSLPIPKRRSTGIRPEKSASASTTVISHFSIGRLSHSCLYALSVLAMAIMDALAKGASSVPIAQTLLVRGLIACTVIVFVARSAGFESPVRIPRRAGLQTLRGLLVAGTVATFFLSLRELPLADATAIAMIAPLLLVLAGRLVLNEPLRPAQLLACAIGFAGMLLIVQPGGAGAAAGSHGGWLGLGTGAWLALASAVLYVALVLVTRVLGVSSPATTTAWYGNAVVTLLCAALLAFQGWTPPTASQWATLAGLGIAAAVSNLLHTQALRGVEVGQAGTLDYSILVWAALLGWIFWGDLPGPATIAGSLLIAGAGISAMRAGARAAGGRR</sequence>
<feature type="transmembrane region" description="Helical" evidence="6">
    <location>
        <begin position="72"/>
        <end position="90"/>
    </location>
</feature>
<dbReference type="Proteomes" id="UP000321548">
    <property type="component" value="Unassembled WGS sequence"/>
</dbReference>
<dbReference type="Gene3D" id="1.10.3730.20">
    <property type="match status" value="1"/>
</dbReference>
<feature type="transmembrane region" description="Helical" evidence="6">
    <location>
        <begin position="224"/>
        <end position="245"/>
    </location>
</feature>
<feature type="domain" description="EamA" evidence="7">
    <location>
        <begin position="44"/>
        <end position="173"/>
    </location>
</feature>
<organism evidence="8 9">
    <name type="scientific">Zeimonas arvi</name>
    <dbReference type="NCBI Taxonomy" id="2498847"/>
    <lineage>
        <taxon>Bacteria</taxon>
        <taxon>Pseudomonadati</taxon>
        <taxon>Pseudomonadota</taxon>
        <taxon>Betaproteobacteria</taxon>
        <taxon>Burkholderiales</taxon>
        <taxon>Burkholderiaceae</taxon>
        <taxon>Zeimonas</taxon>
    </lineage>
</organism>
<keyword evidence="4 6" id="KW-0472">Membrane</keyword>
<evidence type="ECO:0000256" key="3">
    <source>
        <dbReference type="ARBA" id="ARBA00022989"/>
    </source>
</evidence>
<evidence type="ECO:0000256" key="4">
    <source>
        <dbReference type="ARBA" id="ARBA00023136"/>
    </source>
</evidence>
<keyword evidence="9" id="KW-1185">Reference proteome</keyword>
<dbReference type="PANTHER" id="PTHR22911:SF6">
    <property type="entry name" value="SOLUTE CARRIER FAMILY 35 MEMBER G1"/>
    <property type="match status" value="1"/>
</dbReference>
<evidence type="ECO:0000313" key="8">
    <source>
        <dbReference type="EMBL" id="TXL65347.1"/>
    </source>
</evidence>
<dbReference type="PANTHER" id="PTHR22911">
    <property type="entry name" value="ACYL-MALONYL CONDENSING ENZYME-RELATED"/>
    <property type="match status" value="1"/>
</dbReference>
<feature type="transmembrane region" description="Helical" evidence="6">
    <location>
        <begin position="251"/>
        <end position="270"/>
    </location>
</feature>
<feature type="transmembrane region" description="Helical" evidence="6">
    <location>
        <begin position="307"/>
        <end position="328"/>
    </location>
</feature>
<gene>
    <name evidence="8" type="ORF">FHP08_11195</name>
</gene>
<dbReference type="GO" id="GO:0016020">
    <property type="term" value="C:membrane"/>
    <property type="evidence" value="ECO:0007669"/>
    <property type="project" value="UniProtKB-SubCell"/>
</dbReference>
<protein>
    <submittedName>
        <fullName evidence="8">DMT family transporter</fullName>
    </submittedName>
</protein>
<feature type="domain" description="EamA" evidence="7">
    <location>
        <begin position="193"/>
        <end position="318"/>
    </location>
</feature>
<dbReference type="InterPro" id="IPR000620">
    <property type="entry name" value="EamA_dom"/>
</dbReference>
<feature type="transmembrane region" description="Helical" evidence="6">
    <location>
        <begin position="282"/>
        <end position="301"/>
    </location>
</feature>
<dbReference type="EMBL" id="VDUY01000004">
    <property type="protein sequence ID" value="TXL65347.1"/>
    <property type="molecule type" value="Genomic_DNA"/>
</dbReference>
<name>A0A5C8NVT3_9BURK</name>
<evidence type="ECO:0000313" key="9">
    <source>
        <dbReference type="Proteomes" id="UP000321548"/>
    </source>
</evidence>
<reference evidence="8 9" key="1">
    <citation type="submission" date="2019-06" db="EMBL/GenBank/DDBJ databases">
        <title>Quisquiliibacterium sp. nov., isolated from a maize field.</title>
        <authorList>
            <person name="Lin S.-Y."/>
            <person name="Tsai C.-F."/>
            <person name="Young C.-C."/>
        </authorList>
    </citation>
    <scope>NUCLEOTIDE SEQUENCE [LARGE SCALE GENOMIC DNA]</scope>
    <source>
        <strain evidence="8 9">CC-CFT501</strain>
    </source>
</reference>
<dbReference type="AlphaFoldDB" id="A0A5C8NVT3"/>
<comment type="subcellular location">
    <subcellularLocation>
        <location evidence="1">Membrane</location>
        <topology evidence="1">Multi-pass membrane protein</topology>
    </subcellularLocation>
</comment>
<feature type="region of interest" description="Disordered" evidence="5">
    <location>
        <begin position="1"/>
        <end position="25"/>
    </location>
</feature>
<comment type="caution">
    <text evidence="8">The sequence shown here is derived from an EMBL/GenBank/DDBJ whole genome shotgun (WGS) entry which is preliminary data.</text>
</comment>
<feature type="transmembrane region" description="Helical" evidence="6">
    <location>
        <begin position="102"/>
        <end position="122"/>
    </location>
</feature>
<dbReference type="Pfam" id="PF00892">
    <property type="entry name" value="EamA"/>
    <property type="match status" value="2"/>
</dbReference>
<evidence type="ECO:0000256" key="5">
    <source>
        <dbReference type="SAM" id="MobiDB-lite"/>
    </source>
</evidence>